<accession>A0A0F9UKF8</accession>
<dbReference type="EMBL" id="LAZR01000943">
    <property type="protein sequence ID" value="KKN54083.1"/>
    <property type="molecule type" value="Genomic_DNA"/>
</dbReference>
<comment type="caution">
    <text evidence="1">The sequence shown here is derived from an EMBL/GenBank/DDBJ whole genome shotgun (WGS) entry which is preliminary data.</text>
</comment>
<evidence type="ECO:0000313" key="1">
    <source>
        <dbReference type="EMBL" id="KKN54083.1"/>
    </source>
</evidence>
<proteinExistence type="predicted"/>
<dbReference type="AlphaFoldDB" id="A0A0F9UKF8"/>
<reference evidence="1" key="1">
    <citation type="journal article" date="2015" name="Nature">
        <title>Complex archaea that bridge the gap between prokaryotes and eukaryotes.</title>
        <authorList>
            <person name="Spang A."/>
            <person name="Saw J.H."/>
            <person name="Jorgensen S.L."/>
            <person name="Zaremba-Niedzwiedzka K."/>
            <person name="Martijn J."/>
            <person name="Lind A.E."/>
            <person name="van Eijk R."/>
            <person name="Schleper C."/>
            <person name="Guy L."/>
            <person name="Ettema T.J."/>
        </authorList>
    </citation>
    <scope>NUCLEOTIDE SEQUENCE</scope>
</reference>
<sequence length="77" mass="8939">MPDYLTEGIYNSQDEIQPCFRCGSQFIHIEGIEFIKDIPRDHPNGNVTILQILCEECGSYNLKFQGHKGNLYRTIFE</sequence>
<organism evidence="1">
    <name type="scientific">marine sediment metagenome</name>
    <dbReference type="NCBI Taxonomy" id="412755"/>
    <lineage>
        <taxon>unclassified sequences</taxon>
        <taxon>metagenomes</taxon>
        <taxon>ecological metagenomes</taxon>
    </lineage>
</organism>
<gene>
    <name evidence="1" type="ORF">LCGC14_0595770</name>
</gene>
<name>A0A0F9UKF8_9ZZZZ</name>
<protein>
    <submittedName>
        <fullName evidence="1">Uncharacterized protein</fullName>
    </submittedName>
</protein>